<reference evidence="2" key="1">
    <citation type="submission" date="2024-01" db="EMBL/GenBank/DDBJ databases">
        <authorList>
            <person name="Webb A."/>
        </authorList>
    </citation>
    <scope>NUCLEOTIDE SEQUENCE</scope>
    <source>
        <strain evidence="2">Pm1</strain>
    </source>
</reference>
<dbReference type="EMBL" id="CAKLBY020000225">
    <property type="protein sequence ID" value="CAK7936840.1"/>
    <property type="molecule type" value="Genomic_DNA"/>
</dbReference>
<feature type="region of interest" description="Disordered" evidence="1">
    <location>
        <begin position="1"/>
        <end position="28"/>
    </location>
</feature>
<evidence type="ECO:0000256" key="1">
    <source>
        <dbReference type="SAM" id="MobiDB-lite"/>
    </source>
</evidence>
<protein>
    <submittedName>
        <fullName evidence="2">Uncharacterized protein</fullName>
    </submittedName>
</protein>
<organism evidence="2 3">
    <name type="scientific">Peronospora matthiolae</name>
    <dbReference type="NCBI Taxonomy" id="2874970"/>
    <lineage>
        <taxon>Eukaryota</taxon>
        <taxon>Sar</taxon>
        <taxon>Stramenopiles</taxon>
        <taxon>Oomycota</taxon>
        <taxon>Peronosporomycetes</taxon>
        <taxon>Peronosporales</taxon>
        <taxon>Peronosporaceae</taxon>
        <taxon>Peronospora</taxon>
    </lineage>
</organism>
<evidence type="ECO:0000313" key="2">
    <source>
        <dbReference type="EMBL" id="CAK7936840.1"/>
    </source>
</evidence>
<comment type="caution">
    <text evidence="2">The sequence shown here is derived from an EMBL/GenBank/DDBJ whole genome shotgun (WGS) entry which is preliminary data.</text>
</comment>
<accession>A0AAV1UTY8</accession>
<proteinExistence type="predicted"/>
<dbReference type="Proteomes" id="UP001162060">
    <property type="component" value="Unassembled WGS sequence"/>
</dbReference>
<gene>
    <name evidence="2" type="ORF">PM001_LOCUS21990</name>
</gene>
<evidence type="ECO:0000313" key="3">
    <source>
        <dbReference type="Proteomes" id="UP001162060"/>
    </source>
</evidence>
<dbReference type="AlphaFoldDB" id="A0AAV1UTY8"/>
<sequence>MDRKRGHESSPGKAETGKANASHKHNTTDFMRGRAETMPMFMLENDESCDRIDLNDQAAAWEQLEPA</sequence>
<name>A0AAV1UTY8_9STRA</name>
<feature type="compositionally biased region" description="Basic and acidic residues" evidence="1">
    <location>
        <begin position="1"/>
        <end position="10"/>
    </location>
</feature>